<dbReference type="EC" id="3.1.4.-" evidence="6"/>
<dbReference type="Gene3D" id="3.90.1140.10">
    <property type="entry name" value="Cyclic phosphodiesterase"/>
    <property type="match status" value="1"/>
</dbReference>
<proteinExistence type="inferred from homology"/>
<evidence type="ECO:0000313" key="8">
    <source>
        <dbReference type="Proteomes" id="UP001652620"/>
    </source>
</evidence>
<dbReference type="RefSeq" id="XP_011211197.1">
    <property type="nucleotide sequence ID" value="XM_011212895.3"/>
</dbReference>
<feature type="active site" description="Proton donor/acceptor" evidence="6">
    <location>
        <position position="217"/>
    </location>
</feature>
<evidence type="ECO:0000256" key="3">
    <source>
        <dbReference type="ARBA" id="ARBA00023239"/>
    </source>
</evidence>
<keyword evidence="1 6" id="KW-0540">Nuclease</keyword>
<dbReference type="OrthoDB" id="49151at2759"/>
<dbReference type="Pfam" id="PF09749">
    <property type="entry name" value="HVSL"/>
    <property type="match status" value="1"/>
</dbReference>
<organism evidence="7">
    <name type="scientific">Bactrocera dorsalis</name>
    <name type="common">Oriental fruit fly</name>
    <name type="synonym">Dacus dorsalis</name>
    <dbReference type="NCBI Taxonomy" id="27457"/>
    <lineage>
        <taxon>Eukaryota</taxon>
        <taxon>Metazoa</taxon>
        <taxon>Ecdysozoa</taxon>
        <taxon>Arthropoda</taxon>
        <taxon>Hexapoda</taxon>
        <taxon>Insecta</taxon>
        <taxon>Pterygota</taxon>
        <taxon>Neoptera</taxon>
        <taxon>Endopterygota</taxon>
        <taxon>Diptera</taxon>
        <taxon>Brachycera</taxon>
        <taxon>Muscomorpha</taxon>
        <taxon>Tephritoidea</taxon>
        <taxon>Tephritidae</taxon>
        <taxon>Bactrocera</taxon>
        <taxon>Bactrocera</taxon>
    </lineage>
</organism>
<dbReference type="OMA" id="KTVVLQY"/>
<keyword evidence="8" id="KW-1185">Reference proteome</keyword>
<comment type="catalytic activity">
    <reaction evidence="5">
        <text>a 3'-end uridylyl-uridine-RNA = a 3'-end 2',3'-cyclophospho-uridine-RNA + uridine</text>
        <dbReference type="Rhea" id="RHEA:46052"/>
        <dbReference type="Rhea" id="RHEA-COMP:17384"/>
        <dbReference type="Rhea" id="RHEA-COMP:17385"/>
        <dbReference type="ChEBI" id="CHEBI:16704"/>
        <dbReference type="ChEBI" id="CHEBI:85643"/>
        <dbReference type="ChEBI" id="CHEBI:85644"/>
    </reaction>
    <physiologicalReaction direction="left-to-right" evidence="5">
        <dbReference type="Rhea" id="RHEA:46053"/>
    </physiologicalReaction>
</comment>
<reference evidence="10 11" key="2">
    <citation type="submission" date="2025-04" db="UniProtKB">
        <authorList>
            <consortium name="RefSeq"/>
        </authorList>
    </citation>
    <scope>IDENTIFICATION</scope>
    <source>
        <strain evidence="9 10">Punador</strain>
    </source>
</reference>
<dbReference type="PANTHER" id="PTHR13522:SF3">
    <property type="entry name" value="U6 SNRNA PHOSPHODIESTERASE 1"/>
    <property type="match status" value="1"/>
</dbReference>
<dbReference type="EMBL" id="GAKP01005638">
    <property type="protein sequence ID" value="JAC53314.1"/>
    <property type="molecule type" value="Transcribed_RNA"/>
</dbReference>
<sequence>MALVNYDSSCSSEESIDDCHKTSIQMEEITGPKSKIARLTQPIELKKTLPCALSLLGAKPANSVPNEAHLDNPEKHNGRIRSFKHERGNWATYVHIPVRSEMLEDIQEVSQDVLADVIKDLHAIEDLHISLSRTVVLQHHHIDSFVESLRTTLEINARFSISLRRLHFYTNAERTRTFIALKVDNMHYDKVHKLMEKVDVVMTEYRLERFYEEPSFHISFLWCLGDKVSVLNEYLDILESAINVVLGESNAFSLFIKEINCKSGNKEFIFKLK</sequence>
<evidence type="ECO:0000313" key="11">
    <source>
        <dbReference type="RefSeq" id="XP_029408443.1"/>
    </source>
</evidence>
<evidence type="ECO:0000256" key="5">
    <source>
        <dbReference type="ARBA" id="ARBA00029300"/>
    </source>
</evidence>
<dbReference type="RefSeq" id="XP_011211198.1">
    <property type="nucleotide sequence ID" value="XM_011212896.3"/>
</dbReference>
<evidence type="ECO:0000313" key="7">
    <source>
        <dbReference type="EMBL" id="JAC53315.1"/>
    </source>
</evidence>
<comment type="subcellular location">
    <subcellularLocation>
        <location evidence="6">Nucleus</location>
    </subcellularLocation>
</comment>
<keyword evidence="3" id="KW-0456">Lyase</keyword>
<dbReference type="Proteomes" id="UP001652620">
    <property type="component" value="Unplaced"/>
</dbReference>
<dbReference type="InterPro" id="IPR009097">
    <property type="entry name" value="Cyclic_Pdiesterase"/>
</dbReference>
<reference evidence="7" key="1">
    <citation type="journal article" date="2014" name="BMC Genomics">
        <title>Characterizing the developmental transcriptome of the oriental fruit fly, Bactrocera dorsalis (Diptera: Tephritidae) through comparative genomic analysis with Drosophila melanogaster utilizing modENCODE datasets.</title>
        <authorList>
            <person name="Geib S.M."/>
            <person name="Calla B."/>
            <person name="Hall B."/>
            <person name="Hou S."/>
            <person name="Manoukis N.C."/>
        </authorList>
    </citation>
    <scope>NUCLEOTIDE SEQUENCE</scope>
    <source>
        <strain evidence="7">Punador</strain>
    </source>
</reference>
<protein>
    <recommendedName>
        <fullName evidence="6">U6 snRNA phosphodiesterase</fullName>
        <ecNumber evidence="6">3.1.4.-</ecNumber>
    </recommendedName>
</protein>
<dbReference type="RefSeq" id="XP_029408443.1">
    <property type="nucleotide sequence ID" value="XM_029552583.1"/>
</dbReference>
<dbReference type="GO" id="GO:1990838">
    <property type="term" value="F:poly(U)-specific exoribonuclease activity, producing 3' uridine cyclic phosphate ends"/>
    <property type="evidence" value="ECO:0007669"/>
    <property type="project" value="UniProtKB-UniRule"/>
</dbReference>
<evidence type="ECO:0000313" key="10">
    <source>
        <dbReference type="RefSeq" id="XP_011211198.1"/>
    </source>
</evidence>
<dbReference type="AlphaFoldDB" id="A0A034WGQ5"/>
<evidence type="ECO:0000256" key="1">
    <source>
        <dbReference type="ARBA" id="ARBA00022722"/>
    </source>
</evidence>
<name>A0A034WGQ5_BACDO</name>
<dbReference type="GO" id="GO:0016829">
    <property type="term" value="F:lyase activity"/>
    <property type="evidence" value="ECO:0007669"/>
    <property type="project" value="UniProtKB-KW"/>
</dbReference>
<dbReference type="HAMAP" id="MF_03040">
    <property type="entry name" value="USB1"/>
    <property type="match status" value="1"/>
</dbReference>
<feature type="active site" description="Proton donor/acceptor" evidence="6">
    <location>
        <position position="128"/>
    </location>
</feature>
<accession>A0A034WGQ5</accession>
<keyword evidence="4 6" id="KW-0539">Nucleus</keyword>
<dbReference type="GO" id="GO:0005634">
    <property type="term" value="C:nucleus"/>
    <property type="evidence" value="ECO:0007669"/>
    <property type="project" value="UniProtKB-SubCell"/>
</dbReference>
<evidence type="ECO:0000313" key="9">
    <source>
        <dbReference type="RefSeq" id="XP_011211197.1"/>
    </source>
</evidence>
<dbReference type="GO" id="GO:0034477">
    <property type="term" value="P:U6 snRNA 3'-end processing"/>
    <property type="evidence" value="ECO:0007669"/>
    <property type="project" value="UniProtKB-UniRule"/>
</dbReference>
<dbReference type="GeneID" id="105231548"/>
<comment type="function">
    <text evidence="6">Phosphodiesterase responsible for the U6 snRNA 3' end processing. Acts as an exoribonuclease (RNase) responsible for trimming the poly(U) tract of the last nucleotides in the pre-U6 snRNA molecule, leading to the formation of mature U6 snRNA.</text>
</comment>
<keyword evidence="2 6" id="KW-0378">Hydrolase</keyword>
<evidence type="ECO:0000256" key="4">
    <source>
        <dbReference type="ARBA" id="ARBA00023242"/>
    </source>
</evidence>
<comment type="similarity">
    <text evidence="6">Belongs to the 2H phosphoesterase superfamily. USB1 family.</text>
</comment>
<gene>
    <name evidence="7" type="primary">U406</name>
    <name evidence="9 10 11" type="synonym">LOC105231548</name>
</gene>
<dbReference type="InterPro" id="IPR027521">
    <property type="entry name" value="Usb1"/>
</dbReference>
<evidence type="ECO:0000256" key="2">
    <source>
        <dbReference type="ARBA" id="ARBA00022801"/>
    </source>
</evidence>
<dbReference type="PANTHER" id="PTHR13522">
    <property type="entry name" value="U6 SNRNA PHOSPHODIESTERASE 1"/>
    <property type="match status" value="1"/>
</dbReference>
<dbReference type="KEGG" id="bdr:105231548"/>
<dbReference type="EMBL" id="GAKP01005636">
    <property type="protein sequence ID" value="JAC53316.1"/>
    <property type="molecule type" value="Transcribed_RNA"/>
</dbReference>
<dbReference type="SUPFAM" id="SSF55144">
    <property type="entry name" value="LigT-like"/>
    <property type="match status" value="1"/>
</dbReference>
<evidence type="ECO:0000256" key="6">
    <source>
        <dbReference type="HAMAP-Rule" id="MF_03040"/>
    </source>
</evidence>
<dbReference type="EMBL" id="GAKP01005637">
    <property type="protein sequence ID" value="JAC53315.1"/>
    <property type="molecule type" value="Transcribed_RNA"/>
</dbReference>